<organism evidence="1 2">
    <name type="scientific">Euplotes crassus</name>
    <dbReference type="NCBI Taxonomy" id="5936"/>
    <lineage>
        <taxon>Eukaryota</taxon>
        <taxon>Sar</taxon>
        <taxon>Alveolata</taxon>
        <taxon>Ciliophora</taxon>
        <taxon>Intramacronucleata</taxon>
        <taxon>Spirotrichea</taxon>
        <taxon>Hypotrichia</taxon>
        <taxon>Euplotida</taxon>
        <taxon>Euplotidae</taxon>
        <taxon>Moneuplotes</taxon>
    </lineage>
</organism>
<gene>
    <name evidence="1" type="ORF">ECRASSUSDP1_LOCUS11792</name>
</gene>
<evidence type="ECO:0000313" key="1">
    <source>
        <dbReference type="EMBL" id="CAI2370479.1"/>
    </source>
</evidence>
<dbReference type="EMBL" id="CAMPGE010011664">
    <property type="protein sequence ID" value="CAI2370479.1"/>
    <property type="molecule type" value="Genomic_DNA"/>
</dbReference>
<proteinExistence type="predicted"/>
<sequence>MNELRLNGKLEAFRGEICVCNELDLDKFEMNQPFTLKNLFWETKPRHFY</sequence>
<reference evidence="1" key="1">
    <citation type="submission" date="2023-07" db="EMBL/GenBank/DDBJ databases">
        <authorList>
            <consortium name="AG Swart"/>
            <person name="Singh M."/>
            <person name="Singh A."/>
            <person name="Seah K."/>
            <person name="Emmerich C."/>
        </authorList>
    </citation>
    <scope>NUCLEOTIDE SEQUENCE</scope>
    <source>
        <strain evidence="1">DP1</strain>
    </source>
</reference>
<keyword evidence="2" id="KW-1185">Reference proteome</keyword>
<comment type="caution">
    <text evidence="1">The sequence shown here is derived from an EMBL/GenBank/DDBJ whole genome shotgun (WGS) entry which is preliminary data.</text>
</comment>
<dbReference type="AlphaFoldDB" id="A0AAD1XBS1"/>
<protein>
    <submittedName>
        <fullName evidence="1">Uncharacterized protein</fullName>
    </submittedName>
</protein>
<accession>A0AAD1XBS1</accession>
<name>A0AAD1XBS1_EUPCR</name>
<evidence type="ECO:0000313" key="2">
    <source>
        <dbReference type="Proteomes" id="UP001295684"/>
    </source>
</evidence>
<dbReference type="Proteomes" id="UP001295684">
    <property type="component" value="Unassembled WGS sequence"/>
</dbReference>